<proteinExistence type="predicted"/>
<comment type="caution">
    <text evidence="2">The sequence shown here is derived from an EMBL/GenBank/DDBJ whole genome shotgun (WGS) entry which is preliminary data.</text>
</comment>
<reference evidence="2" key="1">
    <citation type="submission" date="2009-04" db="EMBL/GenBank/DDBJ databases">
        <authorList>
            <person name="Weinstock G."/>
            <person name="Sodergren E."/>
            <person name="Clifton S."/>
            <person name="Fulton L."/>
            <person name="Fulton B."/>
            <person name="Courtney L."/>
            <person name="Fronick C."/>
            <person name="Harrison M."/>
            <person name="Strong C."/>
            <person name="Farmer C."/>
            <person name="Delahaunty K."/>
            <person name="Markovic C."/>
            <person name="Hall O."/>
            <person name="Minx P."/>
            <person name="Tomlinson C."/>
            <person name="Mitreva M."/>
            <person name="Nelson J."/>
            <person name="Hou S."/>
            <person name="Wollam A."/>
            <person name="Pepin K.H."/>
            <person name="Johnson M."/>
            <person name="Bhonagiri V."/>
            <person name="Nash W.E."/>
            <person name="Warren W."/>
            <person name="Chinwalla A."/>
            <person name="Mardis E.R."/>
            <person name="Wilson R.K."/>
        </authorList>
    </citation>
    <scope>NUCLEOTIDE SEQUENCE [LARGE SCALE GENOMIC DNA]</scope>
    <source>
        <strain evidence="2">ATCC 51147</strain>
    </source>
</reference>
<sequence length="80" mass="8914">MGGGVGSLKTSWHAFAKSKRQPENTPAPSAHHRRSRVHRQHFHRPRKRSPSRRPTPFSGCPKHARLPRAAPTPFPAPKAA</sequence>
<evidence type="ECO:0000313" key="3">
    <source>
        <dbReference type="Proteomes" id="UP000003009"/>
    </source>
</evidence>
<name>C4GHJ7_9NEIS</name>
<dbReference type="Proteomes" id="UP000003009">
    <property type="component" value="Unassembled WGS sequence"/>
</dbReference>
<evidence type="ECO:0000256" key="1">
    <source>
        <dbReference type="SAM" id="MobiDB-lite"/>
    </source>
</evidence>
<protein>
    <submittedName>
        <fullName evidence="2">Uncharacterized protein</fullName>
    </submittedName>
</protein>
<dbReference type="AlphaFoldDB" id="C4GHJ7"/>
<feature type="region of interest" description="Disordered" evidence="1">
    <location>
        <begin position="1"/>
        <end position="80"/>
    </location>
</feature>
<dbReference type="EMBL" id="ACJW02000002">
    <property type="protein sequence ID" value="EEP68435.1"/>
    <property type="molecule type" value="Genomic_DNA"/>
</dbReference>
<dbReference type="STRING" id="629741.GCWU000324_00331"/>
<gene>
    <name evidence="2" type="ORF">GCWU000324_00331</name>
</gene>
<organism evidence="2 3">
    <name type="scientific">Kingella oralis ATCC 51147</name>
    <dbReference type="NCBI Taxonomy" id="629741"/>
    <lineage>
        <taxon>Bacteria</taxon>
        <taxon>Pseudomonadati</taxon>
        <taxon>Pseudomonadota</taxon>
        <taxon>Betaproteobacteria</taxon>
        <taxon>Neisseriales</taxon>
        <taxon>Neisseriaceae</taxon>
        <taxon>Kingella</taxon>
    </lineage>
</organism>
<feature type="compositionally biased region" description="Basic residues" evidence="1">
    <location>
        <begin position="30"/>
        <end position="51"/>
    </location>
</feature>
<accession>C4GHJ7</accession>
<keyword evidence="3" id="KW-1185">Reference proteome</keyword>
<evidence type="ECO:0000313" key="2">
    <source>
        <dbReference type="EMBL" id="EEP68435.1"/>
    </source>
</evidence>
<feature type="compositionally biased region" description="Pro residues" evidence="1">
    <location>
        <begin position="70"/>
        <end position="80"/>
    </location>
</feature>
<dbReference type="HOGENOM" id="CLU_2585043_0_0_4"/>